<dbReference type="Pfam" id="PF00903">
    <property type="entry name" value="Glyoxalase"/>
    <property type="match status" value="1"/>
</dbReference>
<evidence type="ECO:0000259" key="1">
    <source>
        <dbReference type="PROSITE" id="PS51819"/>
    </source>
</evidence>
<dbReference type="InterPro" id="IPR029068">
    <property type="entry name" value="Glyas_Bleomycin-R_OHBP_Dase"/>
</dbReference>
<dbReference type="CDD" id="cd07253">
    <property type="entry name" value="GLOD5"/>
    <property type="match status" value="1"/>
</dbReference>
<dbReference type="SUPFAM" id="SSF54593">
    <property type="entry name" value="Glyoxalase/Bleomycin resistance protein/Dihydroxybiphenyl dioxygenase"/>
    <property type="match status" value="1"/>
</dbReference>
<proteinExistence type="predicted"/>
<dbReference type="EMBL" id="CP026309">
    <property type="protein sequence ID" value="AUV82115.1"/>
    <property type="molecule type" value="Genomic_DNA"/>
</dbReference>
<organism evidence="2 3">
    <name type="scientific">Salinigranum rubrum</name>
    <dbReference type="NCBI Taxonomy" id="755307"/>
    <lineage>
        <taxon>Archaea</taxon>
        <taxon>Methanobacteriati</taxon>
        <taxon>Methanobacteriota</taxon>
        <taxon>Stenosarchaea group</taxon>
        <taxon>Halobacteria</taxon>
        <taxon>Halobacteriales</taxon>
        <taxon>Haloferacaceae</taxon>
        <taxon>Salinigranum</taxon>
    </lineage>
</organism>
<name>A0A2I8VJN0_9EURY</name>
<dbReference type="Gene3D" id="3.10.180.10">
    <property type="entry name" value="2,3-Dihydroxybiphenyl 1,2-Dioxygenase, domain 1"/>
    <property type="match status" value="1"/>
</dbReference>
<dbReference type="Proteomes" id="UP000236584">
    <property type="component" value="Chromosome"/>
</dbReference>
<gene>
    <name evidence="2" type="ORF">C2R22_11040</name>
</gene>
<accession>A0A2I8VJN0</accession>
<sequence>MHVTGIDHLVLYATDIEETCEFYAETLGVADVETFGGGRVALSFGSTKLNLHPAGDEYDPHAVDPAPGSADFCLVVDEPIPTVVERIEDAGVSIVEGSGTRTGARGEMESVYVRDPDGNLVEFAHYG</sequence>
<dbReference type="PANTHER" id="PTHR21366:SF14">
    <property type="entry name" value="GLYOXALASE DOMAIN-CONTAINING PROTEIN 5"/>
    <property type="match status" value="1"/>
</dbReference>
<dbReference type="GeneID" id="35592633"/>
<evidence type="ECO:0000313" key="2">
    <source>
        <dbReference type="EMBL" id="AUV82115.1"/>
    </source>
</evidence>
<keyword evidence="3" id="KW-1185">Reference proteome</keyword>
<dbReference type="OrthoDB" id="6111at2157"/>
<dbReference type="PROSITE" id="PS51819">
    <property type="entry name" value="VOC"/>
    <property type="match status" value="1"/>
</dbReference>
<dbReference type="InterPro" id="IPR050383">
    <property type="entry name" value="GlyoxalaseI/FosfomycinResist"/>
</dbReference>
<feature type="domain" description="VOC" evidence="1">
    <location>
        <begin position="5"/>
        <end position="126"/>
    </location>
</feature>
<dbReference type="AlphaFoldDB" id="A0A2I8VJN0"/>
<dbReference type="InterPro" id="IPR037523">
    <property type="entry name" value="VOC_core"/>
</dbReference>
<evidence type="ECO:0000313" key="3">
    <source>
        <dbReference type="Proteomes" id="UP000236584"/>
    </source>
</evidence>
<dbReference type="KEGG" id="srub:C2R22_11040"/>
<reference evidence="2 3" key="1">
    <citation type="submission" date="2018-01" db="EMBL/GenBank/DDBJ databases">
        <title>Complete genome sequence of Salinigranum rubrum GX10T, an extremely halophilic archaeon isolated from a marine solar saltern.</title>
        <authorList>
            <person name="Han S."/>
        </authorList>
    </citation>
    <scope>NUCLEOTIDE SEQUENCE [LARGE SCALE GENOMIC DNA]</scope>
    <source>
        <strain evidence="2 3">GX10</strain>
    </source>
</reference>
<dbReference type="RefSeq" id="WP_103425804.1">
    <property type="nucleotide sequence ID" value="NZ_CP026309.1"/>
</dbReference>
<protein>
    <submittedName>
        <fullName evidence="2">VOC family virulence protein</fullName>
    </submittedName>
</protein>
<dbReference type="InterPro" id="IPR004360">
    <property type="entry name" value="Glyas_Fos-R_dOase_dom"/>
</dbReference>
<dbReference type="PANTHER" id="PTHR21366">
    <property type="entry name" value="GLYOXALASE FAMILY PROTEIN"/>
    <property type="match status" value="1"/>
</dbReference>